<evidence type="ECO:0000256" key="1">
    <source>
        <dbReference type="SAM" id="MobiDB-lite"/>
    </source>
</evidence>
<dbReference type="AlphaFoldDB" id="A0A9N8HM22"/>
<gene>
    <name evidence="2" type="ORF">SEMRO_963_G225320.1</name>
</gene>
<organism evidence="2 3">
    <name type="scientific">Seminavis robusta</name>
    <dbReference type="NCBI Taxonomy" id="568900"/>
    <lineage>
        <taxon>Eukaryota</taxon>
        <taxon>Sar</taxon>
        <taxon>Stramenopiles</taxon>
        <taxon>Ochrophyta</taxon>
        <taxon>Bacillariophyta</taxon>
        <taxon>Bacillariophyceae</taxon>
        <taxon>Bacillariophycidae</taxon>
        <taxon>Naviculales</taxon>
        <taxon>Naviculaceae</taxon>
        <taxon>Seminavis</taxon>
    </lineage>
</organism>
<evidence type="ECO:0000313" key="3">
    <source>
        <dbReference type="Proteomes" id="UP001153069"/>
    </source>
</evidence>
<dbReference type="Proteomes" id="UP001153069">
    <property type="component" value="Unassembled WGS sequence"/>
</dbReference>
<evidence type="ECO:0000313" key="2">
    <source>
        <dbReference type="EMBL" id="CAB9518786.1"/>
    </source>
</evidence>
<feature type="region of interest" description="Disordered" evidence="1">
    <location>
        <begin position="80"/>
        <end position="99"/>
    </location>
</feature>
<accession>A0A9N8HM22</accession>
<name>A0A9N8HM22_9STRA</name>
<comment type="caution">
    <text evidence="2">The sequence shown here is derived from an EMBL/GenBank/DDBJ whole genome shotgun (WGS) entry which is preliminary data.</text>
</comment>
<dbReference type="EMBL" id="CAICTM010000961">
    <property type="protein sequence ID" value="CAB9518786.1"/>
    <property type="molecule type" value="Genomic_DNA"/>
</dbReference>
<keyword evidence="3" id="KW-1185">Reference proteome</keyword>
<proteinExistence type="predicted"/>
<reference evidence="2" key="1">
    <citation type="submission" date="2020-06" db="EMBL/GenBank/DDBJ databases">
        <authorList>
            <consortium name="Plant Systems Biology data submission"/>
        </authorList>
    </citation>
    <scope>NUCLEOTIDE SEQUENCE</scope>
    <source>
        <strain evidence="2">D6</strain>
    </source>
</reference>
<protein>
    <submittedName>
        <fullName evidence="2">Uncharacterized protein</fullName>
    </submittedName>
</protein>
<sequence length="194" mass="21605">MTSRASKKRAKTDEAVQTAGMLLKLSKKGGGMTAHSALRLAGVSTDDRANRNLQRRALRARDKFDEQRKQLESDFSQIELEEEEDETQDHPFPDSQESVIPIVPTLPKQLKMRKTSKQAAAQRKANIQVKDLKAKLFQEAVESLQQQSKRQEEAIASGCAYRKKSAETICNEINATALAQAHGIKIVARTMASK</sequence>